<protein>
    <submittedName>
        <fullName evidence="2">CG31324</fullName>
    </submittedName>
</protein>
<proteinExistence type="predicted"/>
<evidence type="ECO:0000313" key="2">
    <source>
        <dbReference type="EMBL" id="ALC46726.1"/>
    </source>
</evidence>
<organism evidence="2 3">
    <name type="scientific">Drosophila busckii</name>
    <name type="common">Fruit fly</name>
    <dbReference type="NCBI Taxonomy" id="30019"/>
    <lineage>
        <taxon>Eukaryota</taxon>
        <taxon>Metazoa</taxon>
        <taxon>Ecdysozoa</taxon>
        <taxon>Arthropoda</taxon>
        <taxon>Hexapoda</taxon>
        <taxon>Insecta</taxon>
        <taxon>Pterygota</taxon>
        <taxon>Neoptera</taxon>
        <taxon>Endopterygota</taxon>
        <taxon>Diptera</taxon>
        <taxon>Brachycera</taxon>
        <taxon>Muscomorpha</taxon>
        <taxon>Ephydroidea</taxon>
        <taxon>Drosophilidae</taxon>
        <taxon>Drosophila</taxon>
    </lineage>
</organism>
<feature type="region of interest" description="Disordered" evidence="1">
    <location>
        <begin position="19"/>
        <end position="39"/>
    </location>
</feature>
<reference evidence="2 3" key="1">
    <citation type="submission" date="2015-08" db="EMBL/GenBank/DDBJ databases">
        <title>Ancestral chromatin configuration constrains chromatin evolution on differentiating sex chromosomes in Drosophila.</title>
        <authorList>
            <person name="Zhou Q."/>
            <person name="Bachtrog D."/>
        </authorList>
    </citation>
    <scope>NUCLEOTIDE SEQUENCE [LARGE SCALE GENOMIC DNA]</scope>
    <source>
        <tissue evidence="2">Whole larvae</tissue>
    </source>
</reference>
<name>A0A0M4EPF7_DROBS</name>
<accession>A0A0M4EPF7</accession>
<dbReference type="EMBL" id="CP012526">
    <property type="protein sequence ID" value="ALC46726.1"/>
    <property type="molecule type" value="Genomic_DNA"/>
</dbReference>
<gene>
    <name evidence="2" type="ORF">Dbus_chr3Rg1476</name>
</gene>
<evidence type="ECO:0000313" key="3">
    <source>
        <dbReference type="Proteomes" id="UP000494163"/>
    </source>
</evidence>
<sequence length="106" mass="12096">MAPTVCSEKKMRIEALKEVRRQSRGGVSQSSGNTTQHSRVLNLVRQQDRLLSIAIKTIKLVQRNKLLQKRLAQLQLETSAFIASVLDNPENRHLRDNLTAKKSLRH</sequence>
<dbReference type="Proteomes" id="UP000494163">
    <property type="component" value="Chromosome 3R"/>
</dbReference>
<evidence type="ECO:0000256" key="1">
    <source>
        <dbReference type="SAM" id="MobiDB-lite"/>
    </source>
</evidence>
<dbReference type="STRING" id="30019.A0A0M4EPF7"/>
<dbReference type="AlphaFoldDB" id="A0A0M4EPF7"/>
<keyword evidence="3" id="KW-1185">Reference proteome</keyword>
<dbReference type="OrthoDB" id="6374619at2759"/>